<dbReference type="PANTHER" id="PTHR33711">
    <property type="entry name" value="DIOXYGENASE, PUTATIVE (AFU_ORTHOLOGUE AFUA_2G02910)-RELATED"/>
    <property type="match status" value="1"/>
</dbReference>
<dbReference type="Pfam" id="PF00775">
    <property type="entry name" value="Dioxygenase_C"/>
    <property type="match status" value="1"/>
</dbReference>
<reference evidence="8 9" key="1">
    <citation type="submission" date="2019-02" db="EMBL/GenBank/DDBJ databases">
        <title>Sequencing the genomes of 1000 actinobacteria strains.</title>
        <authorList>
            <person name="Klenk H.-P."/>
        </authorList>
    </citation>
    <scope>NUCLEOTIDE SEQUENCE [LARGE SCALE GENOMIC DNA]</scope>
    <source>
        <strain evidence="8 9">DSM 45779</strain>
    </source>
</reference>
<dbReference type="InterPro" id="IPR007535">
    <property type="entry name" value="Catechol_dOase_N"/>
</dbReference>
<proteinExistence type="inferred from homology"/>
<evidence type="ECO:0000256" key="1">
    <source>
        <dbReference type="ARBA" id="ARBA00001965"/>
    </source>
</evidence>
<name>A0A4Q7UX26_PSEST</name>
<evidence type="ECO:0000256" key="5">
    <source>
        <dbReference type="ARBA" id="ARBA00023002"/>
    </source>
</evidence>
<evidence type="ECO:0000313" key="9">
    <source>
        <dbReference type="Proteomes" id="UP000291591"/>
    </source>
</evidence>
<dbReference type="PROSITE" id="PS00083">
    <property type="entry name" value="INTRADIOL_DIOXYGENAS"/>
    <property type="match status" value="1"/>
</dbReference>
<comment type="caution">
    <text evidence="8">The sequence shown here is derived from an EMBL/GenBank/DDBJ whole genome shotgun (WGS) entry which is preliminary data.</text>
</comment>
<dbReference type="InterPro" id="IPR050770">
    <property type="entry name" value="Intradiol_RC_Dioxygenase"/>
</dbReference>
<accession>A0A4Q7UX26</accession>
<gene>
    <name evidence="8" type="ORF">EV383_3439</name>
</gene>
<keyword evidence="4 8" id="KW-0223">Dioxygenase</keyword>
<keyword evidence="9" id="KW-1185">Reference proteome</keyword>
<evidence type="ECO:0000259" key="7">
    <source>
        <dbReference type="PROSITE" id="PS00083"/>
    </source>
</evidence>
<protein>
    <submittedName>
        <fullName evidence="8">Hydroxyquinol 1,2-dioxygenase</fullName>
    </submittedName>
</protein>
<dbReference type="PANTHER" id="PTHR33711:SF7">
    <property type="entry name" value="INTRADIOL RING-CLEAVAGE DIOXYGENASES DOMAIN-CONTAINING PROTEIN-RELATED"/>
    <property type="match status" value="1"/>
</dbReference>
<keyword evidence="6" id="KW-0408">Iron</keyword>
<evidence type="ECO:0000256" key="3">
    <source>
        <dbReference type="ARBA" id="ARBA00022723"/>
    </source>
</evidence>
<dbReference type="Proteomes" id="UP000291591">
    <property type="component" value="Unassembled WGS sequence"/>
</dbReference>
<dbReference type="InterPro" id="IPR000627">
    <property type="entry name" value="Intradiol_dOase_C"/>
</dbReference>
<sequence length="286" mass="30867">MTVHPMTSEALSDEVVASVGNAPARTREVLQALLRHLHAFAAEVNLTTAEWEAGIDFLTRAGHITDDERQEFILLSDVLGLSMQVVGLNAAEDPRATESTVFGPFFVEKTPHVGLGDDIAAGAPGEPCWIDGTVTDVHGAPIAGARVDIWETDGDGVYDVQYGDSRTAARGYLVTGDDGRYAFWSLRPVAYSIPADGPVGDLLSATGRRTMRPAHVHLRVTADGYRQLVTHVFDRTDPYIAEDAVFGVKESLIVDFEPQSPGTGPGGRELDSTWYRVSYDLVLADA</sequence>
<dbReference type="SUPFAM" id="SSF49482">
    <property type="entry name" value="Aromatic compound dioxygenase"/>
    <property type="match status" value="1"/>
</dbReference>
<dbReference type="GO" id="GO:0018576">
    <property type="term" value="F:catechol 1,2-dioxygenase activity"/>
    <property type="evidence" value="ECO:0007669"/>
    <property type="project" value="InterPro"/>
</dbReference>
<dbReference type="GO" id="GO:0008199">
    <property type="term" value="F:ferric iron binding"/>
    <property type="evidence" value="ECO:0007669"/>
    <property type="project" value="InterPro"/>
</dbReference>
<comment type="similarity">
    <text evidence="2">Belongs to the intradiol ring-cleavage dioxygenase family.</text>
</comment>
<dbReference type="EMBL" id="SHKL01000001">
    <property type="protein sequence ID" value="RZT86542.1"/>
    <property type="molecule type" value="Genomic_DNA"/>
</dbReference>
<feature type="domain" description="Intradiol ring-cleavage dioxygenases" evidence="7">
    <location>
        <begin position="130"/>
        <end position="158"/>
    </location>
</feature>
<organism evidence="8 9">
    <name type="scientific">Pseudonocardia sediminis</name>
    <dbReference type="NCBI Taxonomy" id="1397368"/>
    <lineage>
        <taxon>Bacteria</taxon>
        <taxon>Bacillati</taxon>
        <taxon>Actinomycetota</taxon>
        <taxon>Actinomycetes</taxon>
        <taxon>Pseudonocardiales</taxon>
        <taxon>Pseudonocardiaceae</taxon>
        <taxon>Pseudonocardia</taxon>
    </lineage>
</organism>
<evidence type="ECO:0000256" key="6">
    <source>
        <dbReference type="ARBA" id="ARBA00023004"/>
    </source>
</evidence>
<evidence type="ECO:0000256" key="4">
    <source>
        <dbReference type="ARBA" id="ARBA00022964"/>
    </source>
</evidence>
<keyword evidence="5" id="KW-0560">Oxidoreductase</keyword>
<dbReference type="AlphaFoldDB" id="A0A4Q7UX26"/>
<comment type="cofactor">
    <cofactor evidence="1">
        <name>Fe(3+)</name>
        <dbReference type="ChEBI" id="CHEBI:29034"/>
    </cofactor>
</comment>
<dbReference type="GO" id="GO:0009712">
    <property type="term" value="P:catechol-containing compound metabolic process"/>
    <property type="evidence" value="ECO:0007669"/>
    <property type="project" value="InterPro"/>
</dbReference>
<keyword evidence="3" id="KW-0479">Metal-binding</keyword>
<dbReference type="InterPro" id="IPR015889">
    <property type="entry name" value="Intradiol_dOase_core"/>
</dbReference>
<dbReference type="Gene3D" id="2.60.130.10">
    <property type="entry name" value="Aromatic compound dioxygenase"/>
    <property type="match status" value="1"/>
</dbReference>
<evidence type="ECO:0000256" key="2">
    <source>
        <dbReference type="ARBA" id="ARBA00007825"/>
    </source>
</evidence>
<evidence type="ECO:0000313" key="8">
    <source>
        <dbReference type="EMBL" id="RZT86542.1"/>
    </source>
</evidence>
<dbReference type="Pfam" id="PF04444">
    <property type="entry name" value="Dioxygenase_N"/>
    <property type="match status" value="1"/>
</dbReference>